<keyword evidence="2" id="KW-1133">Transmembrane helix</keyword>
<dbReference type="RefSeq" id="WP_106701205.1">
    <property type="nucleotide sequence ID" value="NZ_CP027666.1"/>
</dbReference>
<feature type="compositionally biased region" description="Low complexity" evidence="1">
    <location>
        <begin position="112"/>
        <end position="131"/>
    </location>
</feature>
<reference evidence="3 4" key="1">
    <citation type="submission" date="2018-03" db="EMBL/GenBank/DDBJ databases">
        <title>Genome sequencing of Ottowia sp.</title>
        <authorList>
            <person name="Kim S.-J."/>
            <person name="Heo J."/>
            <person name="Kwon S.-W."/>
        </authorList>
    </citation>
    <scope>NUCLEOTIDE SEQUENCE [LARGE SCALE GENOMIC DNA]</scope>
    <source>
        <strain evidence="3 4">KADR8-3</strain>
    </source>
</reference>
<keyword evidence="2" id="KW-0812">Transmembrane</keyword>
<gene>
    <name evidence="3" type="ORF">C6570_00880</name>
</gene>
<feature type="compositionally biased region" description="Basic and acidic residues" evidence="1">
    <location>
        <begin position="76"/>
        <end position="97"/>
    </location>
</feature>
<feature type="region of interest" description="Disordered" evidence="1">
    <location>
        <begin position="260"/>
        <end position="279"/>
    </location>
</feature>
<dbReference type="OrthoDB" id="8526020at2"/>
<feature type="transmembrane region" description="Helical" evidence="2">
    <location>
        <begin position="22"/>
        <end position="42"/>
    </location>
</feature>
<organism evidence="3 4">
    <name type="scientific">Ottowia oryzae</name>
    <dbReference type="NCBI Taxonomy" id="2109914"/>
    <lineage>
        <taxon>Bacteria</taxon>
        <taxon>Pseudomonadati</taxon>
        <taxon>Pseudomonadota</taxon>
        <taxon>Betaproteobacteria</taxon>
        <taxon>Burkholderiales</taxon>
        <taxon>Comamonadaceae</taxon>
        <taxon>Ottowia</taxon>
    </lineage>
</organism>
<feature type="region of interest" description="Disordered" evidence="1">
    <location>
        <begin position="65"/>
        <end position="142"/>
    </location>
</feature>
<evidence type="ECO:0000256" key="2">
    <source>
        <dbReference type="SAM" id="Phobius"/>
    </source>
</evidence>
<dbReference type="KEGG" id="otk:C6570_00880"/>
<dbReference type="AlphaFoldDB" id="A0A2S0MB02"/>
<evidence type="ECO:0000313" key="3">
    <source>
        <dbReference type="EMBL" id="AVO32971.1"/>
    </source>
</evidence>
<name>A0A2S0MB02_9BURK</name>
<dbReference type="EMBL" id="CP027666">
    <property type="protein sequence ID" value="AVO32971.1"/>
    <property type="molecule type" value="Genomic_DNA"/>
</dbReference>
<keyword evidence="2" id="KW-0472">Membrane</keyword>
<evidence type="ECO:0000313" key="4">
    <source>
        <dbReference type="Proteomes" id="UP000239709"/>
    </source>
</evidence>
<keyword evidence="4" id="KW-1185">Reference proteome</keyword>
<proteinExistence type="predicted"/>
<protein>
    <submittedName>
        <fullName evidence="3">Uncharacterized protein</fullName>
    </submittedName>
</protein>
<dbReference type="Proteomes" id="UP000239709">
    <property type="component" value="Chromosome"/>
</dbReference>
<sequence length="279" mass="29662">MASTFPQGTLDEGALRVQRKRLITAVSAALVLHAIVLAALAMPSRIKLGIDQTAPVVTRWIDAPTVPSPGLARQDPTADQRSTPKAEAPTRPKDPTDRTQPTPRPARNDDQSAAVATAATPAASDAAAASPLPEGQDPLRMLPTTPERFQMLDRLSRDIGADPALFVPGNAVSVTIDLDGKPKVWRFVIVGEELIRSLSGLDVTTLRLLHYPESDRDDKVEVWLVPQLAYRPVQISVTPPGALTSFTNTARVALDQLDQAARSHGPAPGASAPDAPAAR</sequence>
<accession>A0A2S0MB02</accession>
<evidence type="ECO:0000256" key="1">
    <source>
        <dbReference type="SAM" id="MobiDB-lite"/>
    </source>
</evidence>